<dbReference type="STRING" id="1212491.LFA_0811"/>
<evidence type="ECO:0000256" key="1">
    <source>
        <dbReference type="SAM" id="MobiDB-lite"/>
    </source>
</evidence>
<dbReference type="AlphaFoldDB" id="A0A098G1A4"/>
<sequence>MNYKFSLFSFSPKKPNLSKLQTKRKRESDSADGYGDQTSPSLSSTGSPFITNISNSGSPFVMRSPLMNGTPMISETSTESEFDEYISLGGNQVVQIINTDSKEAEDTVTHKRFFVATGGELYYNKEKWHHHSLKTSIELTACGGNFYALLMGEGQPEYFVGQGTADEDLDEDLEPTYYRVGSKIDFLAEGEDIFNFQKSVKNLIFSLVISYFLGDTDISNVVVVAKDEDLLIRRLDPEFCFSRYFSTKKQNNYDSVFRELNFIFRLNTDNQELTEENIQNRITKDTIDFFNECFKKKTFLMHPSCLKILNSEARTDEVLSALKKITETPFSQYENIINTIISDENIRMQLKETLEKRLEIFSQIYQKLVDVPQPQDMPTLLEEPNVIEESDSDNIGFSARNNY</sequence>
<dbReference type="OrthoDB" id="5637992at2"/>
<accession>A0A098G1A4</accession>
<evidence type="ECO:0000313" key="3">
    <source>
        <dbReference type="Proteomes" id="UP000032430"/>
    </source>
</evidence>
<keyword evidence="3" id="KW-1185">Reference proteome</keyword>
<reference evidence="3" key="1">
    <citation type="submission" date="2014-09" db="EMBL/GenBank/DDBJ databases">
        <authorList>
            <person name="Gomez-Valero L."/>
        </authorList>
    </citation>
    <scope>NUCLEOTIDE SEQUENCE [LARGE SCALE GENOMIC DNA]</scope>
    <source>
        <strain evidence="3">ATCC700992</strain>
    </source>
</reference>
<feature type="region of interest" description="Disordered" evidence="1">
    <location>
        <begin position="11"/>
        <end position="49"/>
    </location>
</feature>
<protein>
    <submittedName>
        <fullName evidence="2">Uncharacterized protein</fullName>
    </submittedName>
</protein>
<dbReference type="KEGG" id="lfa:LFA_0811"/>
<dbReference type="HOGENOM" id="CLU_682949_0_0_6"/>
<dbReference type="RefSeq" id="WP_045094961.1">
    <property type="nucleotide sequence ID" value="NZ_LN614827.1"/>
</dbReference>
<gene>
    <name evidence="2" type="ORF">LFA_0811</name>
</gene>
<name>A0A098G1A4_9GAMM</name>
<dbReference type="Proteomes" id="UP000032430">
    <property type="component" value="Chromosome I"/>
</dbReference>
<organism evidence="2 3">
    <name type="scientific">Legionella fallonii LLAP-10</name>
    <dbReference type="NCBI Taxonomy" id="1212491"/>
    <lineage>
        <taxon>Bacteria</taxon>
        <taxon>Pseudomonadati</taxon>
        <taxon>Pseudomonadota</taxon>
        <taxon>Gammaproteobacteria</taxon>
        <taxon>Legionellales</taxon>
        <taxon>Legionellaceae</taxon>
        <taxon>Legionella</taxon>
    </lineage>
</organism>
<proteinExistence type="predicted"/>
<feature type="compositionally biased region" description="Polar residues" evidence="1">
    <location>
        <begin position="36"/>
        <end position="49"/>
    </location>
</feature>
<evidence type="ECO:0000313" key="2">
    <source>
        <dbReference type="EMBL" id="CEG56258.1"/>
    </source>
</evidence>
<dbReference type="EMBL" id="LN614827">
    <property type="protein sequence ID" value="CEG56258.1"/>
    <property type="molecule type" value="Genomic_DNA"/>
</dbReference>